<gene>
    <name evidence="3" type="ORF">ACFO9E_26605</name>
</gene>
<comment type="caution">
    <text evidence="3">The sequence shown here is derived from an EMBL/GenBank/DDBJ whole genome shotgun (WGS) entry which is preliminary data.</text>
</comment>
<sequence>MDADCPGSSRLPDHPTGQCELLVLATSCRPGVLRRAAQAKALGFVNKDASPAQLLNAIRLVAAGKRYVDASLAPDLVQAADMSLTPRELSVLALASDGATVPETAGTLQLSKGTVRNYMSAIIRKTNARNWTDAVRISQGAGWV</sequence>
<keyword evidence="1" id="KW-0238">DNA-binding</keyword>
<name>A0ABV9GCS6_9ACTN</name>
<dbReference type="InterPro" id="IPR000792">
    <property type="entry name" value="Tscrpt_reg_LuxR_C"/>
</dbReference>
<dbReference type="Pfam" id="PF00196">
    <property type="entry name" value="GerE"/>
    <property type="match status" value="1"/>
</dbReference>
<accession>A0ABV9GCS6</accession>
<dbReference type="PANTHER" id="PTHR43214:SF42">
    <property type="entry name" value="TRANSCRIPTIONAL REGULATORY PROTEIN DESR"/>
    <property type="match status" value="1"/>
</dbReference>
<dbReference type="RefSeq" id="WP_381200333.1">
    <property type="nucleotide sequence ID" value="NZ_JBHSFE010000022.1"/>
</dbReference>
<evidence type="ECO:0000259" key="2">
    <source>
        <dbReference type="PROSITE" id="PS50043"/>
    </source>
</evidence>
<evidence type="ECO:0000313" key="4">
    <source>
        <dbReference type="Proteomes" id="UP001595993"/>
    </source>
</evidence>
<dbReference type="InterPro" id="IPR016032">
    <property type="entry name" value="Sig_transdc_resp-reg_C-effctor"/>
</dbReference>
<dbReference type="Proteomes" id="UP001595993">
    <property type="component" value="Unassembled WGS sequence"/>
</dbReference>
<dbReference type="InterPro" id="IPR039420">
    <property type="entry name" value="WalR-like"/>
</dbReference>
<keyword evidence="4" id="KW-1185">Reference proteome</keyword>
<dbReference type="CDD" id="cd06170">
    <property type="entry name" value="LuxR_C_like"/>
    <property type="match status" value="1"/>
</dbReference>
<protein>
    <submittedName>
        <fullName evidence="3">LuxR C-terminal-related transcriptional regulator</fullName>
    </submittedName>
</protein>
<feature type="domain" description="HTH luxR-type" evidence="2">
    <location>
        <begin position="77"/>
        <end position="142"/>
    </location>
</feature>
<evidence type="ECO:0000313" key="3">
    <source>
        <dbReference type="EMBL" id="MFC4611338.1"/>
    </source>
</evidence>
<dbReference type="Gene3D" id="3.40.50.2300">
    <property type="match status" value="1"/>
</dbReference>
<evidence type="ECO:0000256" key="1">
    <source>
        <dbReference type="ARBA" id="ARBA00023125"/>
    </source>
</evidence>
<dbReference type="PANTHER" id="PTHR43214">
    <property type="entry name" value="TWO-COMPONENT RESPONSE REGULATOR"/>
    <property type="match status" value="1"/>
</dbReference>
<dbReference type="PROSITE" id="PS50043">
    <property type="entry name" value="HTH_LUXR_2"/>
    <property type="match status" value="1"/>
</dbReference>
<reference evidence="4" key="1">
    <citation type="journal article" date="2019" name="Int. J. Syst. Evol. Microbiol.">
        <title>The Global Catalogue of Microorganisms (GCM) 10K type strain sequencing project: providing services to taxonomists for standard genome sequencing and annotation.</title>
        <authorList>
            <consortium name="The Broad Institute Genomics Platform"/>
            <consortium name="The Broad Institute Genome Sequencing Center for Infectious Disease"/>
            <person name="Wu L."/>
            <person name="Ma J."/>
        </authorList>
    </citation>
    <scope>NUCLEOTIDE SEQUENCE [LARGE SCALE GENOMIC DNA]</scope>
    <source>
        <strain evidence="4">CGMCC 4.7139</strain>
    </source>
</reference>
<dbReference type="EMBL" id="JBHSFE010000022">
    <property type="protein sequence ID" value="MFC4611338.1"/>
    <property type="molecule type" value="Genomic_DNA"/>
</dbReference>
<dbReference type="PRINTS" id="PR00038">
    <property type="entry name" value="HTHLUXR"/>
</dbReference>
<proteinExistence type="predicted"/>
<dbReference type="SUPFAM" id="SSF46894">
    <property type="entry name" value="C-terminal effector domain of the bipartite response regulators"/>
    <property type="match status" value="1"/>
</dbReference>
<dbReference type="SMART" id="SM00421">
    <property type="entry name" value="HTH_LUXR"/>
    <property type="match status" value="1"/>
</dbReference>
<organism evidence="3 4">
    <name type="scientific">Streptomyces maoxianensis</name>
    <dbReference type="NCBI Taxonomy" id="1459942"/>
    <lineage>
        <taxon>Bacteria</taxon>
        <taxon>Bacillati</taxon>
        <taxon>Actinomycetota</taxon>
        <taxon>Actinomycetes</taxon>
        <taxon>Kitasatosporales</taxon>
        <taxon>Streptomycetaceae</taxon>
        <taxon>Streptomyces</taxon>
    </lineage>
</organism>